<proteinExistence type="predicted"/>
<evidence type="ECO:0008006" key="3">
    <source>
        <dbReference type="Google" id="ProtNLM"/>
    </source>
</evidence>
<accession>A0A2W5MPD1</accession>
<name>A0A2W5MPD1_SPHMC</name>
<dbReference type="EMBL" id="QFPJ01000025">
    <property type="protein sequence ID" value="PZQ21687.1"/>
    <property type="molecule type" value="Genomic_DNA"/>
</dbReference>
<dbReference type="InterPro" id="IPR036188">
    <property type="entry name" value="FAD/NAD-bd_sf"/>
</dbReference>
<organism evidence="1 2">
    <name type="scientific">Sphingopyxis macrogoltabida</name>
    <name type="common">Sphingomonas macrogoltabidus</name>
    <dbReference type="NCBI Taxonomy" id="33050"/>
    <lineage>
        <taxon>Bacteria</taxon>
        <taxon>Pseudomonadati</taxon>
        <taxon>Pseudomonadota</taxon>
        <taxon>Alphaproteobacteria</taxon>
        <taxon>Sphingomonadales</taxon>
        <taxon>Sphingomonadaceae</taxon>
        <taxon>Sphingopyxis</taxon>
    </lineage>
</organism>
<protein>
    <recommendedName>
        <fullName evidence="3">FAD-binding domain-containing protein</fullName>
    </recommendedName>
</protein>
<gene>
    <name evidence="1" type="ORF">DI569_11120</name>
</gene>
<comment type="caution">
    <text evidence="1">The sequence shown here is derived from an EMBL/GenBank/DDBJ whole genome shotgun (WGS) entry which is preliminary data.</text>
</comment>
<evidence type="ECO:0000313" key="2">
    <source>
        <dbReference type="Proteomes" id="UP000248597"/>
    </source>
</evidence>
<dbReference type="SUPFAM" id="SSF51905">
    <property type="entry name" value="FAD/NAD(P)-binding domain"/>
    <property type="match status" value="1"/>
</dbReference>
<reference evidence="1 2" key="1">
    <citation type="submission" date="2017-08" db="EMBL/GenBank/DDBJ databases">
        <title>Infants hospitalized years apart are colonized by the same room-sourced microbial strains.</title>
        <authorList>
            <person name="Brooks B."/>
            <person name="Olm M.R."/>
            <person name="Firek B.A."/>
            <person name="Baker R."/>
            <person name="Thomas B.C."/>
            <person name="Morowitz M.J."/>
            <person name="Banfield J.F."/>
        </authorList>
    </citation>
    <scope>NUCLEOTIDE SEQUENCE [LARGE SCALE GENOMIC DNA]</scope>
    <source>
        <strain evidence="1">S2_005_003_R2_47</strain>
    </source>
</reference>
<dbReference type="Gene3D" id="3.50.50.60">
    <property type="entry name" value="FAD/NAD(P)-binding domain"/>
    <property type="match status" value="1"/>
</dbReference>
<evidence type="ECO:0000313" key="1">
    <source>
        <dbReference type="EMBL" id="PZQ21687.1"/>
    </source>
</evidence>
<dbReference type="AlphaFoldDB" id="A0A2W5MPD1"/>
<sequence length="324" mass="33784">MRAALVIGDGPAGLLAAIALRRAGWAVQIAPGRRTARAHHGHVHQIAPATIAGIEAIAGRRVAGWSLADQLRIDGHAPSRVVAAPLVDPAALVRALSRHAVEAGAGFAEPCMAIPIGGEAFGLLVDASGSSVLASRTPGLHVAIDESDATDICWTWRGTAGRSDAPWTIAARNVGRADGLWMIRTAEGRCTMTVRSPHGGDEDGTPFHLLDSLMLAAGHDWARRMGGVRLDRNPVRHCAPYARRVEVALSPGAIPLVRIGDGLIQTAPRFGQGFAQIVEQIGLLQVVIAARGTPADAIASIETSADRRWLAAMVGVASQPLVAA</sequence>
<dbReference type="Proteomes" id="UP000248597">
    <property type="component" value="Unassembled WGS sequence"/>
</dbReference>